<dbReference type="PANTHER" id="PTHR21677:SF1">
    <property type="entry name" value="PROTEIN CRAMPED-LIKE"/>
    <property type="match status" value="1"/>
</dbReference>
<organism evidence="5 6">
    <name type="scientific">Nezara viridula</name>
    <name type="common">Southern green stink bug</name>
    <name type="synonym">Cimex viridulus</name>
    <dbReference type="NCBI Taxonomy" id="85310"/>
    <lineage>
        <taxon>Eukaryota</taxon>
        <taxon>Metazoa</taxon>
        <taxon>Ecdysozoa</taxon>
        <taxon>Arthropoda</taxon>
        <taxon>Hexapoda</taxon>
        <taxon>Insecta</taxon>
        <taxon>Pterygota</taxon>
        <taxon>Neoptera</taxon>
        <taxon>Paraneoptera</taxon>
        <taxon>Hemiptera</taxon>
        <taxon>Heteroptera</taxon>
        <taxon>Panheteroptera</taxon>
        <taxon>Pentatomomorpha</taxon>
        <taxon>Pentatomoidea</taxon>
        <taxon>Pentatomidae</taxon>
        <taxon>Pentatominae</taxon>
        <taxon>Nezara</taxon>
    </lineage>
</organism>
<dbReference type="GO" id="GO:0007389">
    <property type="term" value="P:pattern specification process"/>
    <property type="evidence" value="ECO:0007669"/>
    <property type="project" value="TreeGrafter"/>
</dbReference>
<dbReference type="InterPro" id="IPR001005">
    <property type="entry name" value="SANT/Myb"/>
</dbReference>
<evidence type="ECO:0000256" key="2">
    <source>
        <dbReference type="ARBA" id="ARBA00023242"/>
    </source>
</evidence>
<dbReference type="CDD" id="cd00167">
    <property type="entry name" value="SANT"/>
    <property type="match status" value="1"/>
</dbReference>
<protein>
    <recommendedName>
        <fullName evidence="4">Myb-like domain-containing protein</fullName>
    </recommendedName>
</protein>
<name>A0A9P0H5E2_NEZVI</name>
<dbReference type="InterPro" id="IPR055315">
    <property type="entry name" value="Cramped-like"/>
</dbReference>
<evidence type="ECO:0000313" key="6">
    <source>
        <dbReference type="Proteomes" id="UP001152798"/>
    </source>
</evidence>
<dbReference type="PANTHER" id="PTHR21677">
    <property type="entry name" value="CRAMPED PROTEIN"/>
    <property type="match status" value="1"/>
</dbReference>
<dbReference type="SMART" id="SM00717">
    <property type="entry name" value="SANT"/>
    <property type="match status" value="1"/>
</dbReference>
<keyword evidence="1" id="KW-0238">DNA-binding</keyword>
<sequence>MDSQNCNELSSSKVEESPPEKVLSSGIQLRASARVSKKLRLDQEQALVQAQSPEKKGENSNANVLAATEEKRRRRAPVLWSADDKAAFFEALNEHGKNFDAIEKYMLNRAKKRGDGATKNREKARYFYYRAWHKLSRYVQFPPNIKKVTQELYALINFGELRKKLCHITEKNSQKLNELIYSGRTQVRVRGKTWRIKTPICRALRRLNNLEDDCEEVRLPTRVEVLLTPRTNRDSTRARTTGHNPRVRAVLGLDTSLSSLITFLGKRWATPAQRGELRIGPKSTAVITHPQYKCGQAVTSASVSLLSYVQRVGGEVAEVQSLLDQLHAGKTKGTIKKEKEGANAVEDVANTEFMDPLVSFSSLNLPSVEQPPINAEDKEVDKEEFSALIKDGWNEETSIKTRIGQLYLMIGSKGVIEMEYWWIEDESSNNELTKALQRLVSLARIYHFKLKVECPCGHKCKNVSKTGSSDSGKAVKRPQTSAAKKQLLLSDMKVPNLNNASPKLEITRTAEDIGVTITAEQPSTLVSGTFKHPLLPAPIKQQNSTLNTLKQLQTFRPKFCNRRGRSRSRGVFVQRLLPLLPKSTPKPVVVALKVIAPSSSQQIPVQVGGEIKDSKVDTSIAGAGVVSSNEGGSLPLIEGSSALLPQKNETSAAITELVPKNTEDPLSSNTFRGILGSGSEGDLGDDTPPTSPSRILKEGESQWLNSEVTDFSLSSFLGHLESPLKSNGATSSDDIQISTDVESHFQSLMTESSLDYTAKFADLAEKIAGGAGPHAC</sequence>
<gene>
    <name evidence="5" type="ORF">NEZAVI_LOCUS5953</name>
</gene>
<dbReference type="Gene3D" id="1.10.10.60">
    <property type="entry name" value="Homeodomain-like"/>
    <property type="match status" value="1"/>
</dbReference>
<evidence type="ECO:0000256" key="1">
    <source>
        <dbReference type="ARBA" id="ARBA00023125"/>
    </source>
</evidence>
<keyword evidence="2" id="KW-0539">Nucleus</keyword>
<dbReference type="GO" id="GO:0003682">
    <property type="term" value="F:chromatin binding"/>
    <property type="evidence" value="ECO:0007669"/>
    <property type="project" value="InterPro"/>
</dbReference>
<evidence type="ECO:0000256" key="3">
    <source>
        <dbReference type="SAM" id="MobiDB-lite"/>
    </source>
</evidence>
<feature type="region of interest" description="Disordered" evidence="3">
    <location>
        <begin position="661"/>
        <end position="690"/>
    </location>
</feature>
<dbReference type="EMBL" id="OV725079">
    <property type="protein sequence ID" value="CAH1395733.1"/>
    <property type="molecule type" value="Genomic_DNA"/>
</dbReference>
<keyword evidence="6" id="KW-1185">Reference proteome</keyword>
<dbReference type="OrthoDB" id="515799at2759"/>
<feature type="region of interest" description="Disordered" evidence="3">
    <location>
        <begin position="46"/>
        <end position="69"/>
    </location>
</feature>
<feature type="region of interest" description="Disordered" evidence="3">
    <location>
        <begin position="1"/>
        <end position="25"/>
    </location>
</feature>
<evidence type="ECO:0000259" key="4">
    <source>
        <dbReference type="SMART" id="SM00717"/>
    </source>
</evidence>
<proteinExistence type="predicted"/>
<reference evidence="5" key="1">
    <citation type="submission" date="2022-01" db="EMBL/GenBank/DDBJ databases">
        <authorList>
            <person name="King R."/>
        </authorList>
    </citation>
    <scope>NUCLEOTIDE SEQUENCE</scope>
</reference>
<dbReference type="GO" id="GO:0005634">
    <property type="term" value="C:nucleus"/>
    <property type="evidence" value="ECO:0007669"/>
    <property type="project" value="TreeGrafter"/>
</dbReference>
<accession>A0A9P0H5E2</accession>
<evidence type="ECO:0000313" key="5">
    <source>
        <dbReference type="EMBL" id="CAH1395733.1"/>
    </source>
</evidence>
<feature type="domain" description="Myb-like" evidence="4">
    <location>
        <begin position="76"/>
        <end position="134"/>
    </location>
</feature>
<dbReference type="GO" id="GO:0003677">
    <property type="term" value="F:DNA binding"/>
    <property type="evidence" value="ECO:0007669"/>
    <property type="project" value="UniProtKB-KW"/>
</dbReference>
<dbReference type="AlphaFoldDB" id="A0A9P0H5E2"/>
<dbReference type="Proteomes" id="UP001152798">
    <property type="component" value="Chromosome 3"/>
</dbReference>